<dbReference type="SUPFAM" id="SSF56762">
    <property type="entry name" value="HydB/Nqo4-like"/>
    <property type="match status" value="1"/>
</dbReference>
<evidence type="ECO:0000256" key="3">
    <source>
        <dbReference type="ARBA" id="ARBA00022967"/>
    </source>
</evidence>
<evidence type="ECO:0000256" key="4">
    <source>
        <dbReference type="ARBA" id="ARBA00023027"/>
    </source>
</evidence>
<dbReference type="Gene3D" id="1.10.645.10">
    <property type="entry name" value="Cytochrome-c3 Hydrogenase, chain B"/>
    <property type="match status" value="1"/>
</dbReference>
<evidence type="ECO:0000256" key="2">
    <source>
        <dbReference type="ARBA" id="ARBA00022448"/>
    </source>
</evidence>
<dbReference type="PANTHER" id="PTHR11993:SF10">
    <property type="entry name" value="NADH DEHYDROGENASE [UBIQUINONE] IRON-SULFUR PROTEIN 2, MITOCHONDRIAL"/>
    <property type="match status" value="1"/>
</dbReference>
<dbReference type="PROSITE" id="PS00535">
    <property type="entry name" value="COMPLEX1_49K"/>
    <property type="match status" value="1"/>
</dbReference>
<dbReference type="GO" id="GO:0048038">
    <property type="term" value="F:quinone binding"/>
    <property type="evidence" value="ECO:0007669"/>
    <property type="project" value="InterPro"/>
</dbReference>
<dbReference type="Pfam" id="PF00346">
    <property type="entry name" value="Complex1_49kDa"/>
    <property type="match status" value="1"/>
</dbReference>
<evidence type="ECO:0000256" key="5">
    <source>
        <dbReference type="RuleBase" id="RU003685"/>
    </source>
</evidence>
<dbReference type="HAMAP" id="MF_01358">
    <property type="entry name" value="NDH1_NuoD"/>
    <property type="match status" value="1"/>
</dbReference>
<dbReference type="InterPro" id="IPR029014">
    <property type="entry name" value="NiFe-Hase_large"/>
</dbReference>
<keyword evidence="4 5" id="KW-0520">NAD</keyword>
<dbReference type="EMBL" id="CENE01000014">
    <property type="protein sequence ID" value="CEQ41404.1"/>
    <property type="molecule type" value="Genomic_DNA"/>
</dbReference>
<proteinExistence type="inferred from homology"/>
<dbReference type="GO" id="GO:0016651">
    <property type="term" value="F:oxidoreductase activity, acting on NAD(P)H"/>
    <property type="evidence" value="ECO:0007669"/>
    <property type="project" value="InterPro"/>
</dbReference>
<dbReference type="OrthoDB" id="1009at2759"/>
<organism evidence="7 8">
    <name type="scientific">Sporidiobolus salmonicolor</name>
    <name type="common">Yeast-like fungus</name>
    <name type="synonym">Sporobolomyces salmonicolor</name>
    <dbReference type="NCBI Taxonomy" id="5005"/>
    <lineage>
        <taxon>Eukaryota</taxon>
        <taxon>Fungi</taxon>
        <taxon>Dikarya</taxon>
        <taxon>Basidiomycota</taxon>
        <taxon>Pucciniomycotina</taxon>
        <taxon>Microbotryomycetes</taxon>
        <taxon>Sporidiobolales</taxon>
        <taxon>Sporidiobolaceae</taxon>
        <taxon>Sporobolomyces</taxon>
    </lineage>
</organism>
<dbReference type="InterPro" id="IPR014029">
    <property type="entry name" value="NADH_UbQ_OxRdtase_49kDa_CS"/>
</dbReference>
<evidence type="ECO:0000313" key="7">
    <source>
        <dbReference type="EMBL" id="CEQ41404.1"/>
    </source>
</evidence>
<feature type="domain" description="NADH-quinone oxidoreductase subunit D" evidence="6">
    <location>
        <begin position="170"/>
        <end position="440"/>
    </location>
</feature>
<keyword evidence="8" id="KW-1185">Reference proteome</keyword>
<dbReference type="GO" id="GO:0006120">
    <property type="term" value="P:mitochondrial electron transport, NADH to ubiquinone"/>
    <property type="evidence" value="ECO:0007669"/>
    <property type="project" value="TreeGrafter"/>
</dbReference>
<dbReference type="Proteomes" id="UP000243876">
    <property type="component" value="Unassembled WGS sequence"/>
</dbReference>
<evidence type="ECO:0000313" key="8">
    <source>
        <dbReference type="Proteomes" id="UP000243876"/>
    </source>
</evidence>
<feature type="non-terminal residue" evidence="7">
    <location>
        <position position="1"/>
    </location>
</feature>
<dbReference type="NCBIfam" id="NF004739">
    <property type="entry name" value="PRK06075.1"/>
    <property type="match status" value="1"/>
</dbReference>
<sequence length="440" mass="49765">MRHFTLNFGPQHPAAHGVLRLILELNGEEILRSDPHIGLLHRGTEKLIEFKTYTQALPYFDRLDYVSMMTNELCYSRAVEKLLNIDVPERAKWIRTLFGEITRILNHLMAVLTHAMGPFASRFPSDTFGLLTLPHRFASDPFLLHAISRLGFTCPRPLQLSSIIPTPPSDVGALTPFLWGFEEREKLMEFYERVSGARLHAAYVRPGGVAYDLPHGLLEDIYKWATAFSNRVDEIEEVVTGNRIWKERTVGIGKVTAQQALDYSFSGVMLRGSGIPWDIRKVTPYDAYDQVEFDVPVGKNGDCYDRYLCRVEEFRQSLRIIAQCLDKMPAGQIKVDDHKIVPPPRASMKESMESLIHHFKLFSEGYSVPPGETYSAIEAPKGEMGVYLVSDGSNRPYRCKIRAPGFAHLAGADFMARGHYLPDMVAIIGTMDLVFGEVDR</sequence>
<dbReference type="PANTHER" id="PTHR11993">
    <property type="entry name" value="NADH-UBIQUINONE OXIDOREDUCTASE 49 KDA SUBUNIT"/>
    <property type="match status" value="1"/>
</dbReference>
<dbReference type="GO" id="GO:0005739">
    <property type="term" value="C:mitochondrion"/>
    <property type="evidence" value="ECO:0007669"/>
    <property type="project" value="GOC"/>
</dbReference>
<protein>
    <submittedName>
        <fullName evidence="7">SPOSA6832_03123-mRNA-1:cds</fullName>
    </submittedName>
</protein>
<comment type="similarity">
    <text evidence="1 5">Belongs to the complex I 49 kDa subunit family.</text>
</comment>
<accession>A0A0D6EN54</accession>
<evidence type="ECO:0000256" key="1">
    <source>
        <dbReference type="ARBA" id="ARBA00005769"/>
    </source>
</evidence>
<gene>
    <name evidence="7" type="primary">SPOSA6832_03123</name>
</gene>
<dbReference type="GO" id="GO:0051287">
    <property type="term" value="F:NAD binding"/>
    <property type="evidence" value="ECO:0007669"/>
    <property type="project" value="InterPro"/>
</dbReference>
<reference evidence="8" key="1">
    <citation type="submission" date="2015-02" db="EMBL/GenBank/DDBJ databases">
        <authorList>
            <person name="Gon?alves P."/>
        </authorList>
    </citation>
    <scope>NUCLEOTIDE SEQUENCE [LARGE SCALE GENOMIC DNA]</scope>
</reference>
<keyword evidence="3 5" id="KW-1278">Translocase</keyword>
<dbReference type="InterPro" id="IPR022885">
    <property type="entry name" value="NDH1_su_D/H"/>
</dbReference>
<dbReference type="InterPro" id="IPR001135">
    <property type="entry name" value="NADH_Q_OxRdtase_suD"/>
</dbReference>
<evidence type="ECO:0000259" key="6">
    <source>
        <dbReference type="Pfam" id="PF00346"/>
    </source>
</evidence>
<name>A0A0D6EN54_SPOSA</name>
<keyword evidence="2 5" id="KW-0813">Transport</keyword>
<dbReference type="AlphaFoldDB" id="A0A0D6EN54"/>